<comment type="subcellular location">
    <subcellularLocation>
        <location evidence="1">Mitochondrion membrane</location>
        <topology evidence="1">Multi-pass membrane protein</topology>
    </subcellularLocation>
</comment>
<accession>A0A348AE64</accession>
<evidence type="ECO:0000256" key="8">
    <source>
        <dbReference type="ARBA" id="ARBA00022967"/>
    </source>
</evidence>
<dbReference type="GO" id="GO:0031966">
    <property type="term" value="C:mitochondrial membrane"/>
    <property type="evidence" value="ECO:0007669"/>
    <property type="project" value="UniProtKB-SubCell"/>
</dbReference>
<evidence type="ECO:0000256" key="15">
    <source>
        <dbReference type="ARBA" id="ARBA00049551"/>
    </source>
</evidence>
<dbReference type="GO" id="GO:0008137">
    <property type="term" value="F:NADH dehydrogenase (ubiquinone) activity"/>
    <property type="evidence" value="ECO:0007669"/>
    <property type="project" value="UniProtKB-EC"/>
</dbReference>
<geneLocation type="mitochondrion" evidence="17"/>
<evidence type="ECO:0000256" key="1">
    <source>
        <dbReference type="ARBA" id="ARBA00004225"/>
    </source>
</evidence>
<organism evidence="17">
    <name type="scientific">Pandalus borealis</name>
    <name type="common">Northern red shrimp</name>
    <dbReference type="NCBI Taxonomy" id="6703"/>
    <lineage>
        <taxon>Eukaryota</taxon>
        <taxon>Metazoa</taxon>
        <taxon>Ecdysozoa</taxon>
        <taxon>Arthropoda</taxon>
        <taxon>Crustacea</taxon>
        <taxon>Multicrustacea</taxon>
        <taxon>Malacostraca</taxon>
        <taxon>Eumalacostraca</taxon>
        <taxon>Eucarida</taxon>
        <taxon>Decapoda</taxon>
        <taxon>Pleocyemata</taxon>
        <taxon>Caridea</taxon>
        <taxon>Pandaloidea</taxon>
        <taxon>Pandalidae</taxon>
        <taxon>Pandalus</taxon>
    </lineage>
</organism>
<keyword evidence="7 16" id="KW-0812">Transmembrane</keyword>
<evidence type="ECO:0000256" key="13">
    <source>
        <dbReference type="ARBA" id="ARBA00023136"/>
    </source>
</evidence>
<dbReference type="PANTHER" id="PTHR11435:SF1">
    <property type="entry name" value="NADH-UBIQUINONE OXIDOREDUCTASE CHAIN 6"/>
    <property type="match status" value="1"/>
</dbReference>
<evidence type="ECO:0000256" key="12">
    <source>
        <dbReference type="ARBA" id="ARBA00023128"/>
    </source>
</evidence>
<evidence type="ECO:0000256" key="11">
    <source>
        <dbReference type="ARBA" id="ARBA00023027"/>
    </source>
</evidence>
<keyword evidence="10 16" id="KW-1133">Transmembrane helix</keyword>
<keyword evidence="13 16" id="KW-0472">Membrane</keyword>
<evidence type="ECO:0000256" key="9">
    <source>
        <dbReference type="ARBA" id="ARBA00022982"/>
    </source>
</evidence>
<evidence type="ECO:0000256" key="10">
    <source>
        <dbReference type="ARBA" id="ARBA00022989"/>
    </source>
</evidence>
<feature type="transmembrane region" description="Helical" evidence="16">
    <location>
        <begin position="51"/>
        <end position="72"/>
    </location>
</feature>
<dbReference type="InterPro" id="IPR050269">
    <property type="entry name" value="ComplexI_Subunit6"/>
</dbReference>
<evidence type="ECO:0000256" key="14">
    <source>
        <dbReference type="ARBA" id="ARBA00031019"/>
    </source>
</evidence>
<sequence length="172" mass="19277">MYLLFFTSLTILTISLLFISVKHPLAAGMALLIQTICICLAAGLQNKDMWFSYILFLIFLGAMLVLFIYVASLASNEAFNFSMTSAVVKTMTTMIVVFFYFISDPLIMAAKQSIQMSYLTTTTFLSSQQLTLSMVYNPAVMPLTMFIILFLLMTLIVVVKLTCTFFGPLRLS</sequence>
<evidence type="ECO:0000256" key="6">
    <source>
        <dbReference type="ARBA" id="ARBA00022660"/>
    </source>
</evidence>
<reference evidence="17" key="1">
    <citation type="submission" date="2017-12" db="EMBL/GenBank/DDBJ databases">
        <title>Characterization and phylogenetic analysis of the mitochondrial genome of northern shrimp Pandalus borealis.</title>
        <authorList>
            <person name="Li J.T."/>
            <person name="Xiao J."/>
        </authorList>
    </citation>
    <scope>NUCLEOTIDE SEQUENCE</scope>
    <source>
        <tissue evidence="17">Muscle</tissue>
    </source>
</reference>
<feature type="transmembrane region" description="Helical" evidence="16">
    <location>
        <begin position="25"/>
        <end position="44"/>
    </location>
</feature>
<evidence type="ECO:0000256" key="4">
    <source>
        <dbReference type="ARBA" id="ARBA00021095"/>
    </source>
</evidence>
<comment type="similarity">
    <text evidence="2">Belongs to the complex I subunit 6 family.</text>
</comment>
<gene>
    <name evidence="17" type="primary">ND6</name>
</gene>
<evidence type="ECO:0000256" key="7">
    <source>
        <dbReference type="ARBA" id="ARBA00022692"/>
    </source>
</evidence>
<protein>
    <recommendedName>
        <fullName evidence="4">NADH-ubiquinone oxidoreductase chain 6</fullName>
        <ecNumber evidence="3">7.1.1.2</ecNumber>
    </recommendedName>
    <alternativeName>
        <fullName evidence="14">NADH dehydrogenase subunit 6</fullName>
    </alternativeName>
</protein>
<dbReference type="PANTHER" id="PTHR11435">
    <property type="entry name" value="NADH UBIQUINONE OXIDOREDUCTASE SUBUNIT ND6"/>
    <property type="match status" value="1"/>
</dbReference>
<evidence type="ECO:0000256" key="2">
    <source>
        <dbReference type="ARBA" id="ARBA00005698"/>
    </source>
</evidence>
<keyword evidence="8" id="KW-1278">Translocase</keyword>
<dbReference type="AlphaFoldDB" id="A0A348AE64"/>
<evidence type="ECO:0000256" key="3">
    <source>
        <dbReference type="ARBA" id="ARBA00012944"/>
    </source>
</evidence>
<feature type="transmembrane region" description="Helical" evidence="16">
    <location>
        <begin position="78"/>
        <end position="102"/>
    </location>
</feature>
<keyword evidence="12 17" id="KW-0496">Mitochondrion</keyword>
<proteinExistence type="inferred from homology"/>
<keyword evidence="9" id="KW-0249">Electron transport</keyword>
<keyword evidence="6" id="KW-0679">Respiratory chain</keyword>
<evidence type="ECO:0000256" key="16">
    <source>
        <dbReference type="SAM" id="Phobius"/>
    </source>
</evidence>
<dbReference type="EMBL" id="LC341266">
    <property type="protein sequence ID" value="BBB86770.1"/>
    <property type="molecule type" value="Genomic_DNA"/>
</dbReference>
<evidence type="ECO:0000256" key="5">
    <source>
        <dbReference type="ARBA" id="ARBA00022448"/>
    </source>
</evidence>
<keyword evidence="11" id="KW-0520">NAD</keyword>
<evidence type="ECO:0000313" key="17">
    <source>
        <dbReference type="EMBL" id="BBB86770.1"/>
    </source>
</evidence>
<comment type="catalytic activity">
    <reaction evidence="15">
        <text>a ubiquinone + NADH + 5 H(+)(in) = a ubiquinol + NAD(+) + 4 H(+)(out)</text>
        <dbReference type="Rhea" id="RHEA:29091"/>
        <dbReference type="Rhea" id="RHEA-COMP:9565"/>
        <dbReference type="Rhea" id="RHEA-COMP:9566"/>
        <dbReference type="ChEBI" id="CHEBI:15378"/>
        <dbReference type="ChEBI" id="CHEBI:16389"/>
        <dbReference type="ChEBI" id="CHEBI:17976"/>
        <dbReference type="ChEBI" id="CHEBI:57540"/>
        <dbReference type="ChEBI" id="CHEBI:57945"/>
        <dbReference type="EC" id="7.1.1.2"/>
    </reaction>
</comment>
<feature type="transmembrane region" description="Helical" evidence="16">
    <location>
        <begin position="142"/>
        <end position="166"/>
    </location>
</feature>
<dbReference type="EC" id="7.1.1.2" evidence="3"/>
<name>A0A348AE64_PANBO</name>
<keyword evidence="5" id="KW-0813">Transport</keyword>